<dbReference type="RefSeq" id="XP_018294888.1">
    <property type="nucleotide sequence ID" value="XM_018441047.1"/>
</dbReference>
<evidence type="ECO:0000256" key="1">
    <source>
        <dbReference type="SAM" id="SignalP"/>
    </source>
</evidence>
<dbReference type="VEuPathDB" id="FungiDB:PHYBLDRAFT_62956"/>
<feature type="chain" id="PRO_5007890888" evidence="1">
    <location>
        <begin position="20"/>
        <end position="119"/>
    </location>
</feature>
<sequence>MSFSFFFSAPFLFSNILVCSHLNAFISQLLSRLTKINTVDPVFDFPYIIQLEMILHVLSSVYKDNLSLLIYILATGIERYHKKRHGLSISTSIFCSLFSNIYNTIELYYGSESKELLKY</sequence>
<dbReference type="InParanoid" id="A0A167NXU2"/>
<accession>A0A167NXU2</accession>
<evidence type="ECO:0000313" key="3">
    <source>
        <dbReference type="Proteomes" id="UP000077315"/>
    </source>
</evidence>
<proteinExistence type="predicted"/>
<dbReference type="GeneID" id="29001953"/>
<name>A0A167NXU2_PHYB8</name>
<keyword evidence="3" id="KW-1185">Reference proteome</keyword>
<reference evidence="3" key="1">
    <citation type="submission" date="2015-06" db="EMBL/GenBank/DDBJ databases">
        <title>Expansion of signal transduction pathways in fungi by whole-genome duplication.</title>
        <authorList>
            <consortium name="DOE Joint Genome Institute"/>
            <person name="Corrochano L.M."/>
            <person name="Kuo A."/>
            <person name="Marcet-Houben M."/>
            <person name="Polaino S."/>
            <person name="Salamov A."/>
            <person name="Villalobos J.M."/>
            <person name="Alvarez M.I."/>
            <person name="Avalos J."/>
            <person name="Benito E.P."/>
            <person name="Benoit I."/>
            <person name="Burger G."/>
            <person name="Camino L.P."/>
            <person name="Canovas D."/>
            <person name="Cerda-Olmedo E."/>
            <person name="Cheng J.-F."/>
            <person name="Dominguez A."/>
            <person name="Elias M."/>
            <person name="Eslava A.P."/>
            <person name="Glaser F."/>
            <person name="Grimwood J."/>
            <person name="Gutierrez G."/>
            <person name="Heitman J."/>
            <person name="Henrissat B."/>
            <person name="Iturriaga E.A."/>
            <person name="Lang B.F."/>
            <person name="Lavin J.L."/>
            <person name="Lee S."/>
            <person name="Li W."/>
            <person name="Lindquist E."/>
            <person name="Lopez-Garcia S."/>
            <person name="Luque E.M."/>
            <person name="Marcos A.T."/>
            <person name="Martin J."/>
            <person name="McCluskey K."/>
            <person name="Medina H.R."/>
            <person name="Miralles-Duran A."/>
            <person name="Miyazaki A."/>
            <person name="Munoz-Torres E."/>
            <person name="Oguiza J.A."/>
            <person name="Ohm R."/>
            <person name="Olmedo M."/>
            <person name="Orejas M."/>
            <person name="Ortiz-Castellanos L."/>
            <person name="Pisabarro A.G."/>
            <person name="Rodriguez-Romero J."/>
            <person name="Ruiz-Herrera J."/>
            <person name="Ruiz-Vazquez R."/>
            <person name="Sanz C."/>
            <person name="Schackwitz W."/>
            <person name="Schmutz J."/>
            <person name="Shahriari M."/>
            <person name="Shelest E."/>
            <person name="Silva-Franco F."/>
            <person name="Soanes D."/>
            <person name="Syed K."/>
            <person name="Tagua V.G."/>
            <person name="Talbot N.J."/>
            <person name="Thon M."/>
            <person name="De vries R.P."/>
            <person name="Wiebenga A."/>
            <person name="Yadav J.S."/>
            <person name="Braun E.L."/>
            <person name="Baker S."/>
            <person name="Garre V."/>
            <person name="Horwitz B."/>
            <person name="Torres-Martinez S."/>
            <person name="Idnurm A."/>
            <person name="Herrera-Estrella A."/>
            <person name="Gabaldon T."/>
            <person name="Grigoriev I.V."/>
        </authorList>
    </citation>
    <scope>NUCLEOTIDE SEQUENCE [LARGE SCALE GENOMIC DNA]</scope>
    <source>
        <strain evidence="3">NRRL 1555(-)</strain>
    </source>
</reference>
<gene>
    <name evidence="2" type="ORF">PHYBLDRAFT_62956</name>
</gene>
<evidence type="ECO:0000313" key="2">
    <source>
        <dbReference type="EMBL" id="OAD76848.1"/>
    </source>
</evidence>
<dbReference type="Proteomes" id="UP000077315">
    <property type="component" value="Unassembled WGS sequence"/>
</dbReference>
<organism evidence="2 3">
    <name type="scientific">Phycomyces blakesleeanus (strain ATCC 8743b / DSM 1359 / FGSC 10004 / NBRC 33097 / NRRL 1555)</name>
    <dbReference type="NCBI Taxonomy" id="763407"/>
    <lineage>
        <taxon>Eukaryota</taxon>
        <taxon>Fungi</taxon>
        <taxon>Fungi incertae sedis</taxon>
        <taxon>Mucoromycota</taxon>
        <taxon>Mucoromycotina</taxon>
        <taxon>Mucoromycetes</taxon>
        <taxon>Mucorales</taxon>
        <taxon>Phycomycetaceae</taxon>
        <taxon>Phycomyces</taxon>
    </lineage>
</organism>
<feature type="signal peptide" evidence="1">
    <location>
        <begin position="1"/>
        <end position="19"/>
    </location>
</feature>
<dbReference type="EMBL" id="KV440975">
    <property type="protein sequence ID" value="OAD76848.1"/>
    <property type="molecule type" value="Genomic_DNA"/>
</dbReference>
<keyword evidence="1" id="KW-0732">Signal</keyword>
<protein>
    <submittedName>
        <fullName evidence="2">Uncharacterized protein</fullName>
    </submittedName>
</protein>
<dbReference type="AlphaFoldDB" id="A0A167NXU2"/>